<feature type="compositionally biased region" description="Acidic residues" evidence="1">
    <location>
        <begin position="36"/>
        <end position="57"/>
    </location>
</feature>
<dbReference type="RefSeq" id="XP_020014122.1">
    <property type="nucleotide sequence ID" value="XM_020158533.1"/>
</dbReference>
<dbReference type="InterPro" id="IPR039872">
    <property type="entry name" value="KIAA0513"/>
</dbReference>
<evidence type="ECO:0000313" key="2">
    <source>
        <dbReference type="RefSeq" id="XP_020014121.1"/>
    </source>
</evidence>
<evidence type="ECO:0000313" key="4">
    <source>
        <dbReference type="RefSeq" id="XP_020014123.1"/>
    </source>
</evidence>
<dbReference type="OrthoDB" id="6268344at2759"/>
<gene>
    <name evidence="2 3 4" type="primary">LOC109682940</name>
</gene>
<reference evidence="2 3" key="1">
    <citation type="submission" date="2025-04" db="UniProtKB">
        <authorList>
            <consortium name="RefSeq"/>
        </authorList>
    </citation>
    <scope>IDENTIFICATION</scope>
    <source>
        <tissue evidence="2 3">Leukocyte</tissue>
    </source>
</reference>
<accession>A0A8B7U2X0</accession>
<organism evidence="4">
    <name type="scientific">Castor canadensis</name>
    <name type="common">American beaver</name>
    <dbReference type="NCBI Taxonomy" id="51338"/>
    <lineage>
        <taxon>Eukaryota</taxon>
        <taxon>Metazoa</taxon>
        <taxon>Chordata</taxon>
        <taxon>Craniata</taxon>
        <taxon>Vertebrata</taxon>
        <taxon>Euteleostomi</taxon>
        <taxon>Mammalia</taxon>
        <taxon>Eutheria</taxon>
        <taxon>Euarchontoglires</taxon>
        <taxon>Glires</taxon>
        <taxon>Rodentia</taxon>
        <taxon>Castorimorpha</taxon>
        <taxon>Castoridae</taxon>
        <taxon>Castor</taxon>
    </lineage>
</organism>
<dbReference type="PANTHER" id="PTHR13663">
    <property type="entry name" value="SIMILAR TO RIKEN CDNA 6430548M08"/>
    <property type="match status" value="1"/>
</dbReference>
<dbReference type="PANTHER" id="PTHR13663:SF2">
    <property type="entry name" value="SIMILAR TO RIKEN CDNA 6430548M08"/>
    <property type="match status" value="1"/>
</dbReference>
<evidence type="ECO:0000313" key="3">
    <source>
        <dbReference type="RefSeq" id="XP_020014122.1"/>
    </source>
</evidence>
<dbReference type="RefSeq" id="XP_020014121.1">
    <property type="nucleotide sequence ID" value="XM_020158532.1"/>
</dbReference>
<name>A0A8B7U2X0_CASCN</name>
<dbReference type="KEGG" id="ccan:109682940"/>
<protein>
    <submittedName>
        <fullName evidence="2 3">Uncharacterized protein KIAA0513-like</fullName>
    </submittedName>
</protein>
<dbReference type="AlphaFoldDB" id="A0A8B7U2X0"/>
<proteinExistence type="predicted"/>
<sequence>MEAPEVPVGSLIDFGTEPPTSPSMEAVPPTVQDGDGSLDDGASESEATESADSENDMGESPSHPSWDQDHRSSSNESFSSNQSAESAPDEETLALREFMRSYVEKVFSGREDLDQEEKAKFGEYCSSKDGKGREWFARYVSAQVSGRKQRGTRGCITNSQFLHFLTVPLAGVGRSGGKQHSRRPTRDM</sequence>
<feature type="compositionally biased region" description="Low complexity" evidence="1">
    <location>
        <begin position="74"/>
        <end position="86"/>
    </location>
</feature>
<evidence type="ECO:0000256" key="1">
    <source>
        <dbReference type="SAM" id="MobiDB-lite"/>
    </source>
</evidence>
<dbReference type="RefSeq" id="XP_020014123.1">
    <property type="nucleotide sequence ID" value="XM_020158534.1"/>
</dbReference>
<feature type="region of interest" description="Disordered" evidence="1">
    <location>
        <begin position="1"/>
        <end position="92"/>
    </location>
</feature>